<evidence type="ECO:0000313" key="2">
    <source>
        <dbReference type="Proteomes" id="UP000177124"/>
    </source>
</evidence>
<gene>
    <name evidence="1" type="ORF">A3D07_03390</name>
</gene>
<dbReference type="STRING" id="1797716.A3D07_03390"/>
<name>A0A1F5GD97_9BACT</name>
<dbReference type="AlphaFoldDB" id="A0A1F5GD97"/>
<organism evidence="1 2">
    <name type="scientific">Candidatus Curtissbacteria bacterium RIFCSPHIGHO2_02_FULL_42_15</name>
    <dbReference type="NCBI Taxonomy" id="1797716"/>
    <lineage>
        <taxon>Bacteria</taxon>
        <taxon>Candidatus Curtissiibacteriota</taxon>
    </lineage>
</organism>
<reference evidence="1 2" key="1">
    <citation type="journal article" date="2016" name="Nat. Commun.">
        <title>Thousands of microbial genomes shed light on interconnected biogeochemical processes in an aquifer system.</title>
        <authorList>
            <person name="Anantharaman K."/>
            <person name="Brown C.T."/>
            <person name="Hug L.A."/>
            <person name="Sharon I."/>
            <person name="Castelle C.J."/>
            <person name="Probst A.J."/>
            <person name="Thomas B.C."/>
            <person name="Singh A."/>
            <person name="Wilkins M.J."/>
            <person name="Karaoz U."/>
            <person name="Brodie E.L."/>
            <person name="Williams K.H."/>
            <person name="Hubbard S.S."/>
            <person name="Banfield J.F."/>
        </authorList>
    </citation>
    <scope>NUCLEOTIDE SEQUENCE [LARGE SCALE GENOMIC DNA]</scope>
</reference>
<dbReference type="EMBL" id="MFBF01000063">
    <property type="protein sequence ID" value="OGD89820.1"/>
    <property type="molecule type" value="Genomic_DNA"/>
</dbReference>
<dbReference type="Proteomes" id="UP000177124">
    <property type="component" value="Unassembled WGS sequence"/>
</dbReference>
<proteinExistence type="predicted"/>
<protein>
    <submittedName>
        <fullName evidence="1">Uncharacterized protein</fullName>
    </submittedName>
</protein>
<accession>A0A1F5GD97</accession>
<comment type="caution">
    <text evidence="1">The sequence shown here is derived from an EMBL/GenBank/DDBJ whole genome shotgun (WGS) entry which is preliminary data.</text>
</comment>
<evidence type="ECO:0000313" key="1">
    <source>
        <dbReference type="EMBL" id="OGD89820.1"/>
    </source>
</evidence>
<sequence length="78" mass="8701">MTKLKNIFKYSAEKISQHKDTLICRADGVDLSFFWYSYKLIENPVNAQGILLASLGDIAAMKLIAISSRPAPKSIKPM</sequence>